<keyword evidence="2" id="KW-1185">Reference proteome</keyword>
<dbReference type="Proteomes" id="UP001732700">
    <property type="component" value="Chromosome 6C"/>
</dbReference>
<reference evidence="1" key="2">
    <citation type="submission" date="2025-09" db="UniProtKB">
        <authorList>
            <consortium name="EnsemblPlants"/>
        </authorList>
    </citation>
    <scope>IDENTIFICATION</scope>
</reference>
<accession>A0ACD5ZBF0</accession>
<dbReference type="EnsemblPlants" id="AVESA.00010b.r2.6CG1138990.1">
    <property type="protein sequence ID" value="AVESA.00010b.r2.6CG1138990.1.CDS"/>
    <property type="gene ID" value="AVESA.00010b.r2.6CG1138990"/>
</dbReference>
<organism evidence="1 2">
    <name type="scientific">Avena sativa</name>
    <name type="common">Oat</name>
    <dbReference type="NCBI Taxonomy" id="4498"/>
    <lineage>
        <taxon>Eukaryota</taxon>
        <taxon>Viridiplantae</taxon>
        <taxon>Streptophyta</taxon>
        <taxon>Embryophyta</taxon>
        <taxon>Tracheophyta</taxon>
        <taxon>Spermatophyta</taxon>
        <taxon>Magnoliopsida</taxon>
        <taxon>Liliopsida</taxon>
        <taxon>Poales</taxon>
        <taxon>Poaceae</taxon>
        <taxon>BOP clade</taxon>
        <taxon>Pooideae</taxon>
        <taxon>Poodae</taxon>
        <taxon>Poeae</taxon>
        <taxon>Poeae Chloroplast Group 1 (Aveneae type)</taxon>
        <taxon>Aveninae</taxon>
        <taxon>Avena</taxon>
    </lineage>
</organism>
<sequence>MWANITYDGDSKTLKVTLRTQNDGEFQLNCSLDLKDEAHLSQDVYVGFSAATGPLHESHHLLTWSFRTTDPPNTKLWVILVSVAASIILAGSSLLAFVWFMYNRRRHTGTGEIVLPVARKFSYSELVVATDDFALERKIGGGSFGEVYRGTLRAHPAEPAREREVAVKKLTGTPQASWKDYETEIKILGQLSHRNLVKLSGWCNQGGRLLLVYELMPNGSVHDHLHGKGKKAMPWLLRYNILLGIASAIDYLHIRHDTKRYVLHRDIKPSNVMLDENFEAKLGDFGLVRQLSRQPAAGTSSGIIGTTVIGTLDYIDPAYIDTGMLSPASDVYSFGVVLLEMATGRKPAVSRGIEGHRNTLVDAVRSHYDKDALLEMADERLRGQFEQWQMERAMLTGLLCVQMDQHERPSIKDVIDLLSRREQYPLPQILE</sequence>
<protein>
    <submittedName>
        <fullName evidence="1">Uncharacterized protein</fullName>
    </submittedName>
</protein>
<name>A0ACD5ZBF0_AVESA</name>
<evidence type="ECO:0000313" key="2">
    <source>
        <dbReference type="Proteomes" id="UP001732700"/>
    </source>
</evidence>
<evidence type="ECO:0000313" key="1">
    <source>
        <dbReference type="EnsemblPlants" id="AVESA.00010b.r2.6CG1138990.1.CDS"/>
    </source>
</evidence>
<reference evidence="1" key="1">
    <citation type="submission" date="2021-05" db="EMBL/GenBank/DDBJ databases">
        <authorList>
            <person name="Scholz U."/>
            <person name="Mascher M."/>
            <person name="Fiebig A."/>
        </authorList>
    </citation>
    <scope>NUCLEOTIDE SEQUENCE [LARGE SCALE GENOMIC DNA]</scope>
</reference>
<proteinExistence type="predicted"/>